<feature type="transmembrane region" description="Helical" evidence="10">
    <location>
        <begin position="242"/>
        <end position="265"/>
    </location>
</feature>
<feature type="transmembrane region" description="Helical" evidence="10">
    <location>
        <begin position="332"/>
        <end position="351"/>
    </location>
</feature>
<evidence type="ECO:0000256" key="5">
    <source>
        <dbReference type="ARBA" id="ARBA00022725"/>
    </source>
</evidence>
<evidence type="ECO:0000256" key="8">
    <source>
        <dbReference type="ARBA" id="ARBA00023170"/>
    </source>
</evidence>
<feature type="transmembrane region" description="Helical" evidence="10">
    <location>
        <begin position="502"/>
        <end position="522"/>
    </location>
</feature>
<evidence type="ECO:0000256" key="3">
    <source>
        <dbReference type="ARBA" id="ARBA00022606"/>
    </source>
</evidence>
<sequence>MIFSFLRAVEHTLQQICLIEIMGCTLMVCMLAYNIMTEWTNRNFAIVFMYSIALSSIICNIFILCYIGEQLTLQAEKVARKSCTLDWYNLPAKKLSDLVLMIAISNRPMKITAGNIFGLSFQTFGNDIYYFNRRGNSFLFASIQLLAALFYSETLNCRLSKQRRLIAICYELLHLFTGETMSIELQVNNFKKENERGQEEDIVVRNKRSLSYSMKIPYYILRVIGVWPLRTDASVIDRFASYSMKCMCYFFFAFILIPGFLRIFLIEKSTQQKLKIFGPLCSCSTNAMKYSILLMHREKIRTCLKHIREDWTKIILQEDHELMMSQARIGRILSTMSICFIYGAGIFYRTFLPLSKGSVVVGNHTIRPLACPSYFVLFDEQKSPAYELVFFGQFLGGFTVYTVGSGVCGLAAFFIMHVCGQLGILMRKMNDIVEGNYSIEKNPKIRIAEVIRHQIRTRSFVKEVEEILQYPCMAEIMGCTSLVCLVLYYLVMEWEDSDATGLITFVLLFVSFAFNMFIFCYIGELLSEQGAKVGLTSSTLNWHCLPVKDMKCLIPVIIMSNYPLKIVAGKLMDMSLSNFNNIIKTAVGYFNILRNSV</sequence>
<evidence type="ECO:0000313" key="11">
    <source>
        <dbReference type="EMBL" id="KAF7396872.1"/>
    </source>
</evidence>
<comment type="caution">
    <text evidence="11">The sequence shown here is derived from an EMBL/GenBank/DDBJ whole genome shotgun (WGS) entry which is preliminary data.</text>
</comment>
<dbReference type="GO" id="GO:0005886">
    <property type="term" value="C:plasma membrane"/>
    <property type="evidence" value="ECO:0007669"/>
    <property type="project" value="UniProtKB-SubCell"/>
</dbReference>
<keyword evidence="9" id="KW-0807">Transducer</keyword>
<keyword evidence="12" id="KW-1185">Reference proteome</keyword>
<keyword evidence="7 10" id="KW-0472">Membrane</keyword>
<name>A0A834N5C6_VESPE</name>
<reference evidence="11" key="1">
    <citation type="journal article" date="2020" name="G3 (Bethesda)">
        <title>High-Quality Assemblies for Three Invasive Social Wasps from the &lt;i&gt;Vespula&lt;/i&gt; Genus.</title>
        <authorList>
            <person name="Harrop T.W.R."/>
            <person name="Guhlin J."/>
            <person name="McLaughlin G.M."/>
            <person name="Permina E."/>
            <person name="Stockwell P."/>
            <person name="Gilligan J."/>
            <person name="Le Lec M.F."/>
            <person name="Gruber M.A.M."/>
            <person name="Quinn O."/>
            <person name="Lovegrove M."/>
            <person name="Duncan E.J."/>
            <person name="Remnant E.J."/>
            <person name="Van Eeckhoven J."/>
            <person name="Graham B."/>
            <person name="Knapp R.A."/>
            <person name="Langford K.W."/>
            <person name="Kronenberg Z."/>
            <person name="Press M.O."/>
            <person name="Eacker S.M."/>
            <person name="Wilson-Rankin E.E."/>
            <person name="Purcell J."/>
            <person name="Lester P.J."/>
            <person name="Dearden P.K."/>
        </authorList>
    </citation>
    <scope>NUCLEOTIDE SEQUENCE</scope>
    <source>
        <strain evidence="11">Volc-1</strain>
    </source>
</reference>
<evidence type="ECO:0000256" key="9">
    <source>
        <dbReference type="ARBA" id="ARBA00023224"/>
    </source>
</evidence>
<dbReference type="EMBL" id="JACSDY010000020">
    <property type="protein sequence ID" value="KAF7396872.1"/>
    <property type="molecule type" value="Genomic_DNA"/>
</dbReference>
<dbReference type="InterPro" id="IPR004117">
    <property type="entry name" value="7tm6_olfct_rcpt"/>
</dbReference>
<evidence type="ECO:0000256" key="4">
    <source>
        <dbReference type="ARBA" id="ARBA00022692"/>
    </source>
</evidence>
<dbReference type="AlphaFoldDB" id="A0A834N5C6"/>
<keyword evidence="8" id="KW-0675">Receptor</keyword>
<feature type="transmembrane region" description="Helical" evidence="10">
    <location>
        <begin position="45"/>
        <end position="67"/>
    </location>
</feature>
<evidence type="ECO:0008006" key="13">
    <source>
        <dbReference type="Google" id="ProtNLM"/>
    </source>
</evidence>
<proteinExistence type="predicted"/>
<keyword evidence="3" id="KW-0716">Sensory transduction</keyword>
<keyword evidence="4 10" id="KW-0812">Transmembrane</keyword>
<dbReference type="PANTHER" id="PTHR21137:SF35">
    <property type="entry name" value="ODORANT RECEPTOR 19A-RELATED"/>
    <property type="match status" value="1"/>
</dbReference>
<feature type="transmembrane region" description="Helical" evidence="10">
    <location>
        <begin position="398"/>
        <end position="419"/>
    </location>
</feature>
<gene>
    <name evidence="11" type="ORF">H0235_016409</name>
</gene>
<keyword evidence="6 10" id="KW-1133">Transmembrane helix</keyword>
<feature type="transmembrane region" description="Helical" evidence="10">
    <location>
        <begin position="12"/>
        <end position="33"/>
    </location>
</feature>
<dbReference type="GO" id="GO:0005549">
    <property type="term" value="F:odorant binding"/>
    <property type="evidence" value="ECO:0007669"/>
    <property type="project" value="InterPro"/>
</dbReference>
<evidence type="ECO:0000256" key="7">
    <source>
        <dbReference type="ARBA" id="ARBA00023136"/>
    </source>
</evidence>
<evidence type="ECO:0000313" key="12">
    <source>
        <dbReference type="Proteomes" id="UP000600918"/>
    </source>
</evidence>
<evidence type="ECO:0000256" key="10">
    <source>
        <dbReference type="SAM" id="Phobius"/>
    </source>
</evidence>
<feature type="transmembrane region" description="Helical" evidence="10">
    <location>
        <begin position="467"/>
        <end position="490"/>
    </location>
</feature>
<organism evidence="11 12">
    <name type="scientific">Vespula pensylvanica</name>
    <name type="common">Western yellow jacket</name>
    <name type="synonym">Wasp</name>
    <dbReference type="NCBI Taxonomy" id="30213"/>
    <lineage>
        <taxon>Eukaryota</taxon>
        <taxon>Metazoa</taxon>
        <taxon>Ecdysozoa</taxon>
        <taxon>Arthropoda</taxon>
        <taxon>Hexapoda</taxon>
        <taxon>Insecta</taxon>
        <taxon>Pterygota</taxon>
        <taxon>Neoptera</taxon>
        <taxon>Endopterygota</taxon>
        <taxon>Hymenoptera</taxon>
        <taxon>Apocrita</taxon>
        <taxon>Aculeata</taxon>
        <taxon>Vespoidea</taxon>
        <taxon>Vespidae</taxon>
        <taxon>Vespinae</taxon>
        <taxon>Vespula</taxon>
    </lineage>
</organism>
<dbReference type="Pfam" id="PF02949">
    <property type="entry name" value="7tm_6"/>
    <property type="match status" value="2"/>
</dbReference>
<dbReference type="PANTHER" id="PTHR21137">
    <property type="entry name" value="ODORANT RECEPTOR"/>
    <property type="match status" value="1"/>
</dbReference>
<evidence type="ECO:0000256" key="2">
    <source>
        <dbReference type="ARBA" id="ARBA00022475"/>
    </source>
</evidence>
<dbReference type="GO" id="GO:0004984">
    <property type="term" value="F:olfactory receptor activity"/>
    <property type="evidence" value="ECO:0007669"/>
    <property type="project" value="InterPro"/>
</dbReference>
<evidence type="ECO:0000256" key="6">
    <source>
        <dbReference type="ARBA" id="ARBA00022989"/>
    </source>
</evidence>
<comment type="subcellular location">
    <subcellularLocation>
        <location evidence="1">Cell membrane</location>
        <topology evidence="1">Multi-pass membrane protein</topology>
    </subcellularLocation>
</comment>
<dbReference type="GO" id="GO:0007165">
    <property type="term" value="P:signal transduction"/>
    <property type="evidence" value="ECO:0007669"/>
    <property type="project" value="UniProtKB-KW"/>
</dbReference>
<protein>
    <recommendedName>
        <fullName evidence="13">Odorant receptor</fullName>
    </recommendedName>
</protein>
<keyword evidence="2" id="KW-1003">Cell membrane</keyword>
<evidence type="ECO:0000256" key="1">
    <source>
        <dbReference type="ARBA" id="ARBA00004651"/>
    </source>
</evidence>
<keyword evidence="5" id="KW-0552">Olfaction</keyword>
<dbReference type="Proteomes" id="UP000600918">
    <property type="component" value="Unassembled WGS sequence"/>
</dbReference>
<accession>A0A834N5C6</accession>